<dbReference type="InterPro" id="IPR007110">
    <property type="entry name" value="Ig-like_dom"/>
</dbReference>
<protein>
    <recommendedName>
        <fullName evidence="1">Ig-like domain-containing protein</fullName>
    </recommendedName>
</protein>
<accession>A0ABD0LFT4</accession>
<dbReference type="PROSITE" id="PS50835">
    <property type="entry name" value="IG_LIKE"/>
    <property type="match status" value="1"/>
</dbReference>
<dbReference type="EMBL" id="JACVVK020000054">
    <property type="protein sequence ID" value="KAK7498003.1"/>
    <property type="molecule type" value="Genomic_DNA"/>
</dbReference>
<sequence length="191" mass="20646">MALKSTPLGVNLQRTVPHGPNGQLCRYVPSAATRLFAMKQGVTRTLCTGLNVTNSKKHCCNHHLCNTNKEGVSPDEYTPPPPTTTTPLPLAATAEVANTTVNFMSMSQRNETIELICNIGGFPEPNITWFFTPDAASGAAVIAGSHNETKQSNTRDDVLLECDADGTPPVNVSWITPPVMSLFRAFGFLFR</sequence>
<name>A0ABD0LFT4_9CAEN</name>
<reference evidence="2 3" key="1">
    <citation type="journal article" date="2023" name="Sci. Data">
        <title>Genome assembly of the Korean intertidal mud-creeper Batillaria attramentaria.</title>
        <authorList>
            <person name="Patra A.K."/>
            <person name="Ho P.T."/>
            <person name="Jun S."/>
            <person name="Lee S.J."/>
            <person name="Kim Y."/>
            <person name="Won Y.J."/>
        </authorList>
    </citation>
    <scope>NUCLEOTIDE SEQUENCE [LARGE SCALE GENOMIC DNA]</scope>
    <source>
        <strain evidence="2">Wonlab-2016</strain>
    </source>
</reference>
<feature type="domain" description="Ig-like" evidence="1">
    <location>
        <begin position="81"/>
        <end position="173"/>
    </location>
</feature>
<keyword evidence="3" id="KW-1185">Reference proteome</keyword>
<evidence type="ECO:0000313" key="3">
    <source>
        <dbReference type="Proteomes" id="UP001519460"/>
    </source>
</evidence>
<comment type="caution">
    <text evidence="2">The sequence shown here is derived from an EMBL/GenBank/DDBJ whole genome shotgun (WGS) entry which is preliminary data.</text>
</comment>
<dbReference type="AlphaFoldDB" id="A0ABD0LFT4"/>
<dbReference type="Gene3D" id="2.60.40.10">
    <property type="entry name" value="Immunoglobulins"/>
    <property type="match status" value="1"/>
</dbReference>
<evidence type="ECO:0000313" key="2">
    <source>
        <dbReference type="EMBL" id="KAK7498003.1"/>
    </source>
</evidence>
<proteinExistence type="predicted"/>
<dbReference type="Proteomes" id="UP001519460">
    <property type="component" value="Unassembled WGS sequence"/>
</dbReference>
<organism evidence="2 3">
    <name type="scientific">Batillaria attramentaria</name>
    <dbReference type="NCBI Taxonomy" id="370345"/>
    <lineage>
        <taxon>Eukaryota</taxon>
        <taxon>Metazoa</taxon>
        <taxon>Spiralia</taxon>
        <taxon>Lophotrochozoa</taxon>
        <taxon>Mollusca</taxon>
        <taxon>Gastropoda</taxon>
        <taxon>Caenogastropoda</taxon>
        <taxon>Sorbeoconcha</taxon>
        <taxon>Cerithioidea</taxon>
        <taxon>Batillariidae</taxon>
        <taxon>Batillaria</taxon>
    </lineage>
</organism>
<feature type="non-terminal residue" evidence="2">
    <location>
        <position position="191"/>
    </location>
</feature>
<gene>
    <name evidence="2" type="ORF">BaRGS_00010874</name>
</gene>
<evidence type="ECO:0000259" key="1">
    <source>
        <dbReference type="PROSITE" id="PS50835"/>
    </source>
</evidence>
<dbReference type="InterPro" id="IPR013783">
    <property type="entry name" value="Ig-like_fold"/>
</dbReference>